<evidence type="ECO:0000313" key="2">
    <source>
        <dbReference type="Proteomes" id="UP000265520"/>
    </source>
</evidence>
<accession>A0A392V7J5</accession>
<reference evidence="1 2" key="1">
    <citation type="journal article" date="2018" name="Front. Plant Sci.">
        <title>Red Clover (Trifolium pratense) and Zigzag Clover (T. medium) - A Picture of Genomic Similarities and Differences.</title>
        <authorList>
            <person name="Dluhosova J."/>
            <person name="Istvanek J."/>
            <person name="Nedelnik J."/>
            <person name="Repkova J."/>
        </authorList>
    </citation>
    <scope>NUCLEOTIDE SEQUENCE [LARGE SCALE GENOMIC DNA]</scope>
    <source>
        <strain evidence="2">cv. 10/8</strain>
        <tissue evidence="1">Leaf</tissue>
    </source>
</reference>
<dbReference type="EMBL" id="LXQA011087660">
    <property type="protein sequence ID" value="MCI84298.1"/>
    <property type="molecule type" value="Genomic_DNA"/>
</dbReference>
<keyword evidence="2" id="KW-1185">Reference proteome</keyword>
<name>A0A392V7J5_9FABA</name>
<feature type="non-terminal residue" evidence="1">
    <location>
        <position position="1"/>
    </location>
</feature>
<comment type="caution">
    <text evidence="1">The sequence shown here is derived from an EMBL/GenBank/DDBJ whole genome shotgun (WGS) entry which is preliminary data.</text>
</comment>
<sequence>EHWRVAPVGSEDCWLGSVSYGLRRRYGVLRRLPRLHHRRVWIAGRCADSCGTARIFI</sequence>
<organism evidence="1 2">
    <name type="scientific">Trifolium medium</name>
    <dbReference type="NCBI Taxonomy" id="97028"/>
    <lineage>
        <taxon>Eukaryota</taxon>
        <taxon>Viridiplantae</taxon>
        <taxon>Streptophyta</taxon>
        <taxon>Embryophyta</taxon>
        <taxon>Tracheophyta</taxon>
        <taxon>Spermatophyta</taxon>
        <taxon>Magnoliopsida</taxon>
        <taxon>eudicotyledons</taxon>
        <taxon>Gunneridae</taxon>
        <taxon>Pentapetalae</taxon>
        <taxon>rosids</taxon>
        <taxon>fabids</taxon>
        <taxon>Fabales</taxon>
        <taxon>Fabaceae</taxon>
        <taxon>Papilionoideae</taxon>
        <taxon>50 kb inversion clade</taxon>
        <taxon>NPAAA clade</taxon>
        <taxon>Hologalegina</taxon>
        <taxon>IRL clade</taxon>
        <taxon>Trifolieae</taxon>
        <taxon>Trifolium</taxon>
    </lineage>
</organism>
<dbReference type="AlphaFoldDB" id="A0A392V7J5"/>
<proteinExistence type="predicted"/>
<protein>
    <submittedName>
        <fullName evidence="1">Uncharacterized protein</fullName>
    </submittedName>
</protein>
<dbReference type="Proteomes" id="UP000265520">
    <property type="component" value="Unassembled WGS sequence"/>
</dbReference>
<evidence type="ECO:0000313" key="1">
    <source>
        <dbReference type="EMBL" id="MCI84298.1"/>
    </source>
</evidence>